<keyword evidence="2" id="KW-0732">Signal</keyword>
<evidence type="ECO:0000256" key="3">
    <source>
        <dbReference type="ARBA" id="ARBA00022801"/>
    </source>
</evidence>
<reference evidence="5" key="1">
    <citation type="submission" date="2024-06" db="EMBL/GenBank/DDBJ databases">
        <title>Kribbella sp. strain HUAS MG21 genome sequences.</title>
        <authorList>
            <person name="Mo P."/>
        </authorList>
    </citation>
    <scope>NUCLEOTIDE SEQUENCE</scope>
    <source>
        <strain evidence="5">HUAS MG21</strain>
    </source>
</reference>
<proteinExistence type="inferred from homology"/>
<evidence type="ECO:0000256" key="1">
    <source>
        <dbReference type="ARBA" id="ARBA00010088"/>
    </source>
</evidence>
<dbReference type="Gene3D" id="3.40.50.1820">
    <property type="entry name" value="alpha/beta hydrolase"/>
    <property type="match status" value="1"/>
</dbReference>
<dbReference type="PANTHER" id="PTHR43248:SF29">
    <property type="entry name" value="TRIPEPTIDYL AMINOPEPTIDASE"/>
    <property type="match status" value="1"/>
</dbReference>
<evidence type="ECO:0000259" key="4">
    <source>
        <dbReference type="Pfam" id="PF08386"/>
    </source>
</evidence>
<dbReference type="Pfam" id="PF08386">
    <property type="entry name" value="Abhydrolase_4"/>
    <property type="match status" value="1"/>
</dbReference>
<feature type="domain" description="Peptidase S33 tripeptidyl aminopeptidase-like C-terminal" evidence="4">
    <location>
        <begin position="393"/>
        <end position="484"/>
    </location>
</feature>
<sequence>MKMLLLLALLGAPVTVLPTERPQIEWHRCQVDPADAEGAALDRAGAECGELRVPLDYGRPDGPKITLALSRLKATGDRIGAMVLNDGGPGGPGLSMPLRLRPAMREAGTRYDLIGLDPRFVGRSTPIDCKLPFSGWPWSGGADRSTFERVDRQVADIARRCAANAGEYLPYVNTRNTARDIDQVRIALGEQRISYLGYSYGTYLGSVYMQLFPGRTDRVVLDGPIDPDQYGAQLLRTAGPANEAALRAWAAWAAGRDASYHLGRTTAEVMASVDRVLRVAATRGLQVGKHRLDDGSVPVLLMVPLADDRDAARATYAEFVRTLLAATSGPVEPGPELGGLLDALLTPASSQLTSGQIAIVCGDRAVPRDRQTYWRDIQTHRRTEPHFAPLTRMTSPCAHWPVAPQEPPTTIANNEPALIIAADGDPRTIYANAAALQKRLPSTRLITVRNARKHGIFAEYNNPCTDQTVITYLQTNHLPPNQTC</sequence>
<protein>
    <submittedName>
        <fullName evidence="5">Alpha/beta fold hydrolase</fullName>
    </submittedName>
</protein>
<dbReference type="RefSeq" id="WP_350278065.1">
    <property type="nucleotide sequence ID" value="NZ_CP158165.1"/>
</dbReference>
<gene>
    <name evidence="5" type="ORF">ABN611_02275</name>
</gene>
<dbReference type="EMBL" id="CP158165">
    <property type="protein sequence ID" value="XBV25250.1"/>
    <property type="molecule type" value="Genomic_DNA"/>
</dbReference>
<accession>A0AAU7TEK7</accession>
<dbReference type="InterPro" id="IPR013595">
    <property type="entry name" value="Pept_S33_TAP-like_C"/>
</dbReference>
<dbReference type="PANTHER" id="PTHR43248">
    <property type="entry name" value="2-SUCCINYL-6-HYDROXY-2,4-CYCLOHEXADIENE-1-CARBOXYLATE SYNTHASE"/>
    <property type="match status" value="1"/>
</dbReference>
<dbReference type="GO" id="GO:0016787">
    <property type="term" value="F:hydrolase activity"/>
    <property type="evidence" value="ECO:0007669"/>
    <property type="project" value="UniProtKB-KW"/>
</dbReference>
<evidence type="ECO:0000313" key="5">
    <source>
        <dbReference type="EMBL" id="XBV25250.1"/>
    </source>
</evidence>
<dbReference type="InterPro" id="IPR051601">
    <property type="entry name" value="Serine_prot/Carboxylest_S33"/>
</dbReference>
<dbReference type="InterPro" id="IPR029058">
    <property type="entry name" value="AB_hydrolase_fold"/>
</dbReference>
<evidence type="ECO:0000256" key="2">
    <source>
        <dbReference type="ARBA" id="ARBA00022729"/>
    </source>
</evidence>
<comment type="similarity">
    <text evidence="1">Belongs to the peptidase S33 family.</text>
</comment>
<keyword evidence="3 5" id="KW-0378">Hydrolase</keyword>
<dbReference type="AlphaFoldDB" id="A0AAU7TEK7"/>
<organism evidence="5">
    <name type="scientific">Kribbella sp. HUAS MG21</name>
    <dbReference type="NCBI Taxonomy" id="3160966"/>
    <lineage>
        <taxon>Bacteria</taxon>
        <taxon>Bacillati</taxon>
        <taxon>Actinomycetota</taxon>
        <taxon>Actinomycetes</taxon>
        <taxon>Propionibacteriales</taxon>
        <taxon>Kribbellaceae</taxon>
        <taxon>Kribbella</taxon>
    </lineage>
</organism>
<dbReference type="SUPFAM" id="SSF53474">
    <property type="entry name" value="alpha/beta-Hydrolases"/>
    <property type="match status" value="1"/>
</dbReference>
<name>A0AAU7TEK7_9ACTN</name>